<dbReference type="PANTHER" id="PTHR23077:SF117">
    <property type="entry name" value="AAA+ ATPASE DOMAIN-CONTAINING PROTEIN"/>
    <property type="match status" value="1"/>
</dbReference>
<dbReference type="Gene3D" id="3.40.50.300">
    <property type="entry name" value="P-loop containing nucleotide triphosphate hydrolases"/>
    <property type="match status" value="1"/>
</dbReference>
<dbReference type="RefSeq" id="WP_283762081.1">
    <property type="nucleotide sequence ID" value="NZ_JAQPOK010000066.1"/>
</dbReference>
<name>A0ABT7BHV1_9CYAN</name>
<accession>A0ABT7BHV1</accession>
<dbReference type="Gene3D" id="1.10.8.60">
    <property type="match status" value="2"/>
</dbReference>
<dbReference type="Pfam" id="PF00004">
    <property type="entry name" value="AAA"/>
    <property type="match status" value="1"/>
</dbReference>
<dbReference type="InterPro" id="IPR027417">
    <property type="entry name" value="P-loop_NTPase"/>
</dbReference>
<dbReference type="Pfam" id="PF17862">
    <property type="entry name" value="AAA_lid_3"/>
    <property type="match status" value="1"/>
</dbReference>
<dbReference type="InterPro" id="IPR050168">
    <property type="entry name" value="AAA_ATPase_domain"/>
</dbReference>
<dbReference type="SUPFAM" id="SSF52540">
    <property type="entry name" value="P-loop containing nucleoside triphosphate hydrolases"/>
    <property type="match status" value="1"/>
</dbReference>
<comment type="caution">
    <text evidence="2">The sequence shown here is derived from an EMBL/GenBank/DDBJ whole genome shotgun (WGS) entry which is preliminary data.</text>
</comment>
<keyword evidence="3" id="KW-1185">Reference proteome</keyword>
<dbReference type="PANTHER" id="PTHR23077">
    <property type="entry name" value="AAA-FAMILY ATPASE"/>
    <property type="match status" value="1"/>
</dbReference>
<proteinExistence type="predicted"/>
<dbReference type="SMART" id="SM00382">
    <property type="entry name" value="AAA"/>
    <property type="match status" value="1"/>
</dbReference>
<organism evidence="2 3">
    <name type="scientific">Roseofilum halophilum BLCC-M91</name>
    <dbReference type="NCBI Taxonomy" id="3022259"/>
    <lineage>
        <taxon>Bacteria</taxon>
        <taxon>Bacillati</taxon>
        <taxon>Cyanobacteriota</taxon>
        <taxon>Cyanophyceae</taxon>
        <taxon>Desertifilales</taxon>
        <taxon>Desertifilaceae</taxon>
        <taxon>Roseofilum</taxon>
        <taxon>Roseofilum halophilum</taxon>
    </lineage>
</organism>
<dbReference type="InterPro" id="IPR041569">
    <property type="entry name" value="AAA_lid_3"/>
</dbReference>
<evidence type="ECO:0000313" key="3">
    <source>
        <dbReference type="Proteomes" id="UP001231370"/>
    </source>
</evidence>
<evidence type="ECO:0000259" key="1">
    <source>
        <dbReference type="SMART" id="SM00382"/>
    </source>
</evidence>
<evidence type="ECO:0000313" key="2">
    <source>
        <dbReference type="EMBL" id="MDJ1178769.1"/>
    </source>
</evidence>
<dbReference type="InterPro" id="IPR003959">
    <property type="entry name" value="ATPase_AAA_core"/>
</dbReference>
<dbReference type="Proteomes" id="UP001231370">
    <property type="component" value="Unassembled WGS sequence"/>
</dbReference>
<sequence>MQKYVRGMDLNPDINLQSWAKKTSGYVGADLAALARESAIRCLRRVFQLTPTGNYAQIGEVCITNQDFSEAFKELQPTTLRGLPSQSDPKSWDELLGLTSIKNRLLTLIEPPINTPEQLKEIGLTPPTGVLLVGSPQSGKKSLALALAAKLNIQCLSVKSLDFIHPDPNNSLPTLGEIFRKARLSAPAIILLDKIDLVFSTQFRETRESFLFAEDLVDEIRRNRLYENVFVIATARTVEGLPQILLDPSVFGHVLYIPIPAQEDYEVIIRSKLGNYFRSDIEYRDLVKAVKGLNSGEVIYVCEECLRMSLRNGTASLDDFKKAAQIVKESKAAICSP</sequence>
<dbReference type="EMBL" id="JAQPOK010000066">
    <property type="protein sequence ID" value="MDJ1178769.1"/>
    <property type="molecule type" value="Genomic_DNA"/>
</dbReference>
<gene>
    <name evidence="2" type="ORF">PJF56_07835</name>
</gene>
<feature type="domain" description="AAA+ ATPase" evidence="1">
    <location>
        <begin position="126"/>
        <end position="261"/>
    </location>
</feature>
<dbReference type="InterPro" id="IPR003593">
    <property type="entry name" value="AAA+_ATPase"/>
</dbReference>
<reference evidence="2 3" key="1">
    <citation type="submission" date="2023-01" db="EMBL/GenBank/DDBJ databases">
        <title>Novel diversity within Roseofilum (Cyanobacteria; Desertifilaceae) from marine benthic mats with descriptions of four novel species.</title>
        <authorList>
            <person name="Wang Y."/>
            <person name="Berthold D.E."/>
            <person name="Hu J."/>
            <person name="Lefler F.W."/>
            <person name="Laughinghouse H.D. IV."/>
        </authorList>
    </citation>
    <scope>NUCLEOTIDE SEQUENCE [LARGE SCALE GENOMIC DNA]</scope>
    <source>
        <strain evidence="2 3">BLCC-M91</strain>
    </source>
</reference>
<protein>
    <submittedName>
        <fullName evidence="2">AAA family ATPase</fullName>
    </submittedName>
</protein>